<keyword evidence="1" id="KW-0812">Transmembrane</keyword>
<organism evidence="2 3">
    <name type="scientific">Candidatus Cryptobacteroides excrementavium</name>
    <dbReference type="NCBI Taxonomy" id="2840759"/>
    <lineage>
        <taxon>Bacteria</taxon>
        <taxon>Pseudomonadati</taxon>
        <taxon>Bacteroidota</taxon>
        <taxon>Bacteroidia</taxon>
        <taxon>Bacteroidales</taxon>
        <taxon>Candidatus Cryptobacteroides</taxon>
    </lineage>
</organism>
<comment type="caution">
    <text evidence="2">The sequence shown here is derived from an EMBL/GenBank/DDBJ whole genome shotgun (WGS) entry which is preliminary data.</text>
</comment>
<proteinExistence type="predicted"/>
<dbReference type="Proteomes" id="UP000823750">
    <property type="component" value="Unassembled WGS sequence"/>
</dbReference>
<keyword evidence="1" id="KW-1133">Transmembrane helix</keyword>
<sequence length="127" mass="14158">MSTDKEIRQFIRDNMPQIKGNERFMAELVRQIELLPVPASLSGKTDEEIRTAMDLISAAARKIKRRNRIKAVSAAAVSACLLGVLLAAYYFLPGVRPFVQQHFVYVFAGFAAVVLAVALLSLRHDRV</sequence>
<accession>A0A9D9J3H6</accession>
<evidence type="ECO:0000256" key="1">
    <source>
        <dbReference type="SAM" id="Phobius"/>
    </source>
</evidence>
<dbReference type="AlphaFoldDB" id="A0A9D9J3H6"/>
<dbReference type="EMBL" id="JADILX010000089">
    <property type="protein sequence ID" value="MBO8485968.1"/>
    <property type="molecule type" value="Genomic_DNA"/>
</dbReference>
<protein>
    <recommendedName>
        <fullName evidence="4">Transmembrane protein</fullName>
    </recommendedName>
</protein>
<reference evidence="2" key="1">
    <citation type="submission" date="2020-10" db="EMBL/GenBank/DDBJ databases">
        <authorList>
            <person name="Gilroy R."/>
        </authorList>
    </citation>
    <scope>NUCLEOTIDE SEQUENCE</scope>
    <source>
        <strain evidence="2">B2-16538</strain>
    </source>
</reference>
<name>A0A9D9J3H6_9BACT</name>
<evidence type="ECO:0000313" key="3">
    <source>
        <dbReference type="Proteomes" id="UP000823750"/>
    </source>
</evidence>
<evidence type="ECO:0008006" key="4">
    <source>
        <dbReference type="Google" id="ProtNLM"/>
    </source>
</evidence>
<gene>
    <name evidence="2" type="ORF">IAB78_06045</name>
</gene>
<feature type="transmembrane region" description="Helical" evidence="1">
    <location>
        <begin position="71"/>
        <end position="91"/>
    </location>
</feature>
<keyword evidence="1" id="KW-0472">Membrane</keyword>
<evidence type="ECO:0000313" key="2">
    <source>
        <dbReference type="EMBL" id="MBO8485968.1"/>
    </source>
</evidence>
<feature type="transmembrane region" description="Helical" evidence="1">
    <location>
        <begin position="103"/>
        <end position="122"/>
    </location>
</feature>
<reference evidence="2" key="2">
    <citation type="journal article" date="2021" name="PeerJ">
        <title>Extensive microbial diversity within the chicken gut microbiome revealed by metagenomics and culture.</title>
        <authorList>
            <person name="Gilroy R."/>
            <person name="Ravi A."/>
            <person name="Getino M."/>
            <person name="Pursley I."/>
            <person name="Horton D.L."/>
            <person name="Alikhan N.F."/>
            <person name="Baker D."/>
            <person name="Gharbi K."/>
            <person name="Hall N."/>
            <person name="Watson M."/>
            <person name="Adriaenssens E.M."/>
            <person name="Foster-Nyarko E."/>
            <person name="Jarju S."/>
            <person name="Secka A."/>
            <person name="Antonio M."/>
            <person name="Oren A."/>
            <person name="Chaudhuri R.R."/>
            <person name="La Ragione R."/>
            <person name="Hildebrand F."/>
            <person name="Pallen M.J."/>
        </authorList>
    </citation>
    <scope>NUCLEOTIDE SEQUENCE</scope>
    <source>
        <strain evidence="2">B2-16538</strain>
    </source>
</reference>